<evidence type="ECO:0000313" key="1">
    <source>
        <dbReference type="EMBL" id="RAP69655.1"/>
    </source>
</evidence>
<protein>
    <submittedName>
        <fullName evidence="1">Uncharacterized protein</fullName>
    </submittedName>
</protein>
<dbReference type="Proteomes" id="UP000244334">
    <property type="component" value="Unassembled WGS sequence"/>
</dbReference>
<name>A0A328TKY1_9GAMM</name>
<feature type="non-terminal residue" evidence="1">
    <location>
        <position position="32"/>
    </location>
</feature>
<sequence length="32" mass="3567">MFEFSHLAMAHLTEVGFLGVKAPYQTVGMLIQ</sequence>
<organism evidence="1 2">
    <name type="scientific">Candidatus Erwinia dacicola</name>
    <dbReference type="NCBI Taxonomy" id="252393"/>
    <lineage>
        <taxon>Bacteria</taxon>
        <taxon>Pseudomonadati</taxon>
        <taxon>Pseudomonadota</taxon>
        <taxon>Gammaproteobacteria</taxon>
        <taxon>Enterobacterales</taxon>
        <taxon>Erwiniaceae</taxon>
        <taxon>Erwinia</taxon>
    </lineage>
</organism>
<proteinExistence type="predicted"/>
<dbReference type="EMBL" id="LJAM02000651">
    <property type="protein sequence ID" value="RAP69655.1"/>
    <property type="molecule type" value="Genomic_DNA"/>
</dbReference>
<comment type="caution">
    <text evidence="1">The sequence shown here is derived from an EMBL/GenBank/DDBJ whole genome shotgun (WGS) entry which is preliminary data.</text>
</comment>
<keyword evidence="2" id="KW-1185">Reference proteome</keyword>
<reference evidence="1" key="1">
    <citation type="submission" date="2018-04" db="EMBL/GenBank/DDBJ databases">
        <title>Genomes of the Obligate Erwinia dacicola and Facultative Enterobacter sp. OLF Endosymbionts of the Olive Fruit fly, Bactrocera oleae.</title>
        <authorList>
            <person name="Estes A.M."/>
            <person name="Hearn D.J."/>
            <person name="Agarwal S."/>
            <person name="Pierson E.A."/>
            <person name="Dunning-Hotopp J.C."/>
        </authorList>
    </citation>
    <scope>NUCLEOTIDE SEQUENCE [LARGE SCALE GENOMIC DNA]</scope>
    <source>
        <strain evidence="1">Oroville</strain>
    </source>
</reference>
<dbReference type="AlphaFoldDB" id="A0A328TKY1"/>
<gene>
    <name evidence="1" type="ORF">ACZ87_03554</name>
</gene>
<evidence type="ECO:0000313" key="2">
    <source>
        <dbReference type="Proteomes" id="UP000244334"/>
    </source>
</evidence>
<accession>A0A328TKY1</accession>